<evidence type="ECO:0000313" key="3">
    <source>
        <dbReference type="WBParaSite" id="HPLM_0001988601-mRNA-1"/>
    </source>
</evidence>
<reference evidence="3" key="1">
    <citation type="submission" date="2017-02" db="UniProtKB">
        <authorList>
            <consortium name="WormBaseParasite"/>
        </authorList>
    </citation>
    <scope>IDENTIFICATION</scope>
</reference>
<dbReference type="AlphaFoldDB" id="A0A0N4X694"/>
<reference evidence="1 2" key="2">
    <citation type="submission" date="2018-11" db="EMBL/GenBank/DDBJ databases">
        <authorList>
            <consortium name="Pathogen Informatics"/>
        </authorList>
    </citation>
    <scope>NUCLEOTIDE SEQUENCE [LARGE SCALE GENOMIC DNA]</scope>
    <source>
        <strain evidence="1 2">MHpl1</strain>
    </source>
</reference>
<evidence type="ECO:0000313" key="1">
    <source>
        <dbReference type="EMBL" id="VDO79942.1"/>
    </source>
</evidence>
<dbReference type="Proteomes" id="UP000268014">
    <property type="component" value="Unassembled WGS sequence"/>
</dbReference>
<protein>
    <submittedName>
        <fullName evidence="3">AWS domain-containing protein</fullName>
    </submittedName>
</protein>
<gene>
    <name evidence="1" type="ORF">HPLM_LOCUS19878</name>
</gene>
<dbReference type="EMBL" id="UZAF01021666">
    <property type="protein sequence ID" value="VDO79942.1"/>
    <property type="molecule type" value="Genomic_DNA"/>
</dbReference>
<evidence type="ECO:0000313" key="2">
    <source>
        <dbReference type="Proteomes" id="UP000268014"/>
    </source>
</evidence>
<accession>A0A0N4X694</accession>
<dbReference type="WBParaSite" id="HPLM_0001988601-mRNA-1">
    <property type="protein sequence ID" value="HPLM_0001988601-mRNA-1"/>
    <property type="gene ID" value="HPLM_0001988601"/>
</dbReference>
<name>A0A0N4X694_HAEPC</name>
<proteinExistence type="predicted"/>
<keyword evidence="2" id="KW-1185">Reference proteome</keyword>
<organism evidence="3">
    <name type="scientific">Haemonchus placei</name>
    <name type="common">Barber's pole worm</name>
    <dbReference type="NCBI Taxonomy" id="6290"/>
    <lineage>
        <taxon>Eukaryota</taxon>
        <taxon>Metazoa</taxon>
        <taxon>Ecdysozoa</taxon>
        <taxon>Nematoda</taxon>
        <taxon>Chromadorea</taxon>
        <taxon>Rhabditida</taxon>
        <taxon>Rhabditina</taxon>
        <taxon>Rhabditomorpha</taxon>
        <taxon>Strongyloidea</taxon>
        <taxon>Trichostrongylidae</taxon>
        <taxon>Haemonchus</taxon>
    </lineage>
</organism>
<sequence length="116" mass="12949">MKSAPERFYGLESKPDLIVKWDDALAAKAMVEAVEPDNHGDFFETRNSMLPTKRYMGPPEEKVCLILLNSFKKYADKTDAKVQCQCKVKQCAIETKGDSRNCDEGGSICPDGVKVE</sequence>